<feature type="coiled-coil region" evidence="1">
    <location>
        <begin position="11"/>
        <end position="38"/>
    </location>
</feature>
<evidence type="ECO:0008006" key="4">
    <source>
        <dbReference type="Google" id="ProtNLM"/>
    </source>
</evidence>
<gene>
    <name evidence="2" type="ORF">RY972_06175</name>
</gene>
<evidence type="ECO:0000313" key="3">
    <source>
        <dbReference type="Proteomes" id="UP001302667"/>
    </source>
</evidence>
<dbReference type="RefSeq" id="WP_317103693.1">
    <property type="nucleotide sequence ID" value="NZ_CP136584.1"/>
</dbReference>
<dbReference type="EMBL" id="CP136584">
    <property type="protein sequence ID" value="WOE67650.1"/>
    <property type="molecule type" value="Genomic_DNA"/>
</dbReference>
<accession>A0ABZ0FE57</accession>
<name>A0ABZ0FE57_9GAMM</name>
<keyword evidence="3" id="KW-1185">Reference proteome</keyword>
<dbReference type="Proteomes" id="UP001302667">
    <property type="component" value="Chromosome"/>
</dbReference>
<organism evidence="2 3">
    <name type="scientific">Aeromonas allosaccharophila</name>
    <dbReference type="NCBI Taxonomy" id="656"/>
    <lineage>
        <taxon>Bacteria</taxon>
        <taxon>Pseudomonadati</taxon>
        <taxon>Pseudomonadota</taxon>
        <taxon>Gammaproteobacteria</taxon>
        <taxon>Aeromonadales</taxon>
        <taxon>Aeromonadaceae</taxon>
        <taxon>Aeromonas</taxon>
    </lineage>
</organism>
<evidence type="ECO:0000256" key="1">
    <source>
        <dbReference type="SAM" id="Coils"/>
    </source>
</evidence>
<protein>
    <recommendedName>
        <fullName evidence="4">Mobilization protein</fullName>
    </recommendedName>
</protein>
<evidence type="ECO:0000313" key="2">
    <source>
        <dbReference type="EMBL" id="WOE67650.1"/>
    </source>
</evidence>
<keyword evidence="1" id="KW-0175">Coiled coil</keyword>
<sequence length="98" mass="11636">MYNNNNNPSRIERLEKEKAELASKILRLKNQENESRNKAELRKKILIGSMVMGLMLKNETLKDQITARLDNFLTKNIDRKLFDLPLTKKERQEDKNTY</sequence>
<reference evidence="2 3" key="1">
    <citation type="submission" date="2023-10" db="EMBL/GenBank/DDBJ databases">
        <title>Genome analysis of psychrotrophic aerobic bacterium Aeromonas allosaccharophila BIM B-1809 isolated from infected fish.</title>
        <authorList>
            <person name="Leanovich S.I."/>
            <person name="Sidarenka A.V."/>
            <person name="Akhremchuk A.E."/>
            <person name="Sikolenko M.A."/>
            <person name="Valentovich L.N."/>
        </authorList>
    </citation>
    <scope>NUCLEOTIDE SEQUENCE [LARGE SCALE GENOMIC DNA]</scope>
    <source>
        <strain evidence="2 3">BIM B-1809</strain>
    </source>
</reference>
<proteinExistence type="predicted"/>